<accession>A0ABS1SCB0</accession>
<evidence type="ECO:0000313" key="5">
    <source>
        <dbReference type="Proteomes" id="UP000644749"/>
    </source>
</evidence>
<protein>
    <submittedName>
        <fullName evidence="4">Glyoxylate reductase (NADP(+))</fullName>
    </submittedName>
</protein>
<proteinExistence type="predicted"/>
<evidence type="ECO:0000259" key="3">
    <source>
        <dbReference type="Pfam" id="PF02826"/>
    </source>
</evidence>
<organism evidence="4 5">
    <name type="scientific">Paracoccus aerius</name>
    <dbReference type="NCBI Taxonomy" id="1915382"/>
    <lineage>
        <taxon>Bacteria</taxon>
        <taxon>Pseudomonadati</taxon>
        <taxon>Pseudomonadota</taxon>
        <taxon>Alphaproteobacteria</taxon>
        <taxon>Rhodobacterales</taxon>
        <taxon>Paracoccaceae</taxon>
        <taxon>Paracoccus</taxon>
    </lineage>
</organism>
<reference evidence="4 5" key="1">
    <citation type="submission" date="2021-01" db="EMBL/GenBank/DDBJ databases">
        <title>011410 draft genome.</title>
        <authorList>
            <person name="Lang L."/>
        </authorList>
    </citation>
    <scope>NUCLEOTIDE SEQUENCE [LARGE SCALE GENOMIC DNA]</scope>
    <source>
        <strain evidence="4 5">KCTC 42845</strain>
    </source>
</reference>
<dbReference type="Pfam" id="PF02826">
    <property type="entry name" value="2-Hacid_dh_C"/>
    <property type="match status" value="1"/>
</dbReference>
<evidence type="ECO:0000256" key="1">
    <source>
        <dbReference type="ARBA" id="ARBA00023002"/>
    </source>
</evidence>
<dbReference type="PANTHER" id="PTHR43333:SF1">
    <property type="entry name" value="D-ISOMER SPECIFIC 2-HYDROXYACID DEHYDROGENASE NAD-BINDING DOMAIN-CONTAINING PROTEIN"/>
    <property type="match status" value="1"/>
</dbReference>
<gene>
    <name evidence="4" type="ORF">JL111_17670</name>
</gene>
<dbReference type="PANTHER" id="PTHR43333">
    <property type="entry name" value="2-HACID_DH_C DOMAIN-CONTAINING PROTEIN"/>
    <property type="match status" value="1"/>
</dbReference>
<dbReference type="EMBL" id="JAESHT010000020">
    <property type="protein sequence ID" value="MBL3675307.1"/>
    <property type="molecule type" value="Genomic_DNA"/>
</dbReference>
<dbReference type="Gene3D" id="3.40.50.720">
    <property type="entry name" value="NAD(P)-binding Rossmann-like Domain"/>
    <property type="match status" value="2"/>
</dbReference>
<dbReference type="SUPFAM" id="SSF51735">
    <property type="entry name" value="NAD(P)-binding Rossmann-fold domains"/>
    <property type="match status" value="1"/>
</dbReference>
<dbReference type="RefSeq" id="WP_191309579.1">
    <property type="nucleotide sequence ID" value="NZ_BNCL01000006.1"/>
</dbReference>
<name>A0ABS1SCB0_9RHOB</name>
<comment type="caution">
    <text evidence="4">The sequence shown here is derived from an EMBL/GenBank/DDBJ whole genome shotgun (WGS) entry which is preliminary data.</text>
</comment>
<feature type="domain" description="D-isomer specific 2-hydroxyacid dehydrogenase NAD-binding" evidence="3">
    <location>
        <begin position="115"/>
        <end position="283"/>
    </location>
</feature>
<evidence type="ECO:0000256" key="2">
    <source>
        <dbReference type="ARBA" id="ARBA00023027"/>
    </source>
</evidence>
<dbReference type="Proteomes" id="UP000644749">
    <property type="component" value="Unassembled WGS sequence"/>
</dbReference>
<evidence type="ECO:0000313" key="4">
    <source>
        <dbReference type="EMBL" id="MBL3675307.1"/>
    </source>
</evidence>
<keyword evidence="2" id="KW-0520">NAD</keyword>
<dbReference type="InterPro" id="IPR006140">
    <property type="entry name" value="D-isomer_DH_NAD-bd"/>
</dbReference>
<sequence length="322" mass="34901">MTGGRGARLLILHQHPPENVAALEEAIAGRAQLRAVREGAPFEIAQADVLLTHPAAMRQVGPTTPRPPDWPGRLRWVHFGQTGIDRMPGWLLEPELVTVSRGAQAEAIAEYVVLMALTHEKRLPQILARKPEDWDQPPLGGLTGRTIGLLGFGEIGRAVAARMAPFGVRLIAHRRGGTATGMAQVEAVSFDDLLAASDHLVICAPLTTETRGMIDARAMDRMRPGVHVINVARGSIIDQDALRTALDGGRIGMASLDVATPEPPPDGHWLYHHPRVRLTGHLSHSGPMTRRRGQEILISNLKAFLGGRPETMHGLVSREAGY</sequence>
<keyword evidence="5" id="KW-1185">Reference proteome</keyword>
<dbReference type="InterPro" id="IPR036291">
    <property type="entry name" value="NAD(P)-bd_dom_sf"/>
</dbReference>
<keyword evidence="1" id="KW-0560">Oxidoreductase</keyword>